<dbReference type="Pfam" id="PF18559">
    <property type="entry name" value="Exop_C"/>
    <property type="match status" value="1"/>
</dbReference>
<dbReference type="PRINTS" id="PR00133">
    <property type="entry name" value="GLHYDRLASE3"/>
</dbReference>
<reference evidence="6 7" key="1">
    <citation type="submission" date="2020-10" db="EMBL/GenBank/DDBJ databases">
        <title>Phylogeny of dyella-like bacteria.</title>
        <authorList>
            <person name="Fu J."/>
        </authorList>
    </citation>
    <scope>NUCLEOTIDE SEQUENCE [LARGE SCALE GENOMIC DNA]</scope>
    <source>
        <strain evidence="6 7">DHG40</strain>
    </source>
</reference>
<evidence type="ECO:0000259" key="5">
    <source>
        <dbReference type="Pfam" id="PF18559"/>
    </source>
</evidence>
<evidence type="ECO:0000259" key="4">
    <source>
        <dbReference type="Pfam" id="PF01915"/>
    </source>
</evidence>
<feature type="signal peptide" evidence="2">
    <location>
        <begin position="1"/>
        <end position="31"/>
    </location>
</feature>
<dbReference type="Pfam" id="PF00933">
    <property type="entry name" value="Glyco_hydro_3"/>
    <property type="match status" value="1"/>
</dbReference>
<dbReference type="Gene3D" id="3.40.50.1700">
    <property type="entry name" value="Glycoside hydrolase family 3 C-terminal domain"/>
    <property type="match status" value="1"/>
</dbReference>
<accession>A0ABW8IJ29</accession>
<dbReference type="Pfam" id="PF01915">
    <property type="entry name" value="Glyco_hydro_3_C"/>
    <property type="match status" value="1"/>
</dbReference>
<sequence length="848" mass="90039">MHHARGVCSFRPGFRALLCALAVALPGLALAQDQAGNTAVHAETWPTAHSPLPPDLKLERRIQALLASMTTEEKVGQIIQADINSTTPEDVRNYHLGSILAGGNSKPGGGRFADPQQWLAAADAYARAAMQVPKGRPAIPLLFGIDAIHGNAGVTGATVFPHNVGLGATHDPELIRKIGAATAEEVRAIGLNWAFAPTLAVPQDVRWGRSYEGFSSNPKRVAEYAPAAVEGLQGTPGTHEFLDAKHVLASAKHFLGDGGTHNGADQGDAQISEATLRDIHGAGYPPAIDAGVQSVMASFSSWNGVKMSGNKGLLTDVLKDRWHFDGFAVGDWNSHGQVAGCSNEDCPAAINAGLDMLMAPDSWRGLYQHTLQEVRNGTIPMARLDDAVTRVLRVKLRMGLFDTSLPSKQPLAGKFALLGDAAHRALARQAVRESLVLLKNEHHLLPLDPHKHILVAGDGADSIPKQSGGWTLTWQGAGTTNANFPHAQSIWSGIREQVAAAGGSATLSVDGSFTHKPDVAIVVFGEDPYAEFQGDIPNLAYKPDDDSDLQLLKHLHAQGVPVVAVFLSGRVLWVNPEINASDAFVAAWLPGSEGGGIADVLLRKRDGSIQYDFHGKLAYNWPRTAAQTNQADPNPLFPYDYGLSYADDGDLAALSEDPGIRLDNAQSGVYFARGKPTKGYSLILTDAGGDTKPIIAMPASSTQGDLHVTAVDYHVQEDARRLAWSGQHPAQFAITASNAQDLLRQTNGDMQIVALLRVDVLAHGDATVGVGCGANCHAEIPVQTALSGVQKGHWTRLGVPLKCLQKHGADMSRIDQPFVLRNAPGTTISIASVTLAANADRSVECAEP</sequence>
<dbReference type="Gene3D" id="2.60.120.430">
    <property type="entry name" value="Galactose-binding lectin"/>
    <property type="match status" value="1"/>
</dbReference>
<dbReference type="RefSeq" id="WP_380009512.1">
    <property type="nucleotide sequence ID" value="NZ_JADIKI010000022.1"/>
</dbReference>
<dbReference type="InterPro" id="IPR036962">
    <property type="entry name" value="Glyco_hydro_3_N_sf"/>
</dbReference>
<evidence type="ECO:0000313" key="7">
    <source>
        <dbReference type="Proteomes" id="UP001620409"/>
    </source>
</evidence>
<comment type="caution">
    <text evidence="6">The sequence shown here is derived from an EMBL/GenBank/DDBJ whole genome shotgun (WGS) entry which is preliminary data.</text>
</comment>
<dbReference type="EMBL" id="JADIKI010000022">
    <property type="protein sequence ID" value="MFK2854640.1"/>
    <property type="molecule type" value="Genomic_DNA"/>
</dbReference>
<proteinExistence type="predicted"/>
<dbReference type="InterPro" id="IPR002772">
    <property type="entry name" value="Glyco_hydro_3_C"/>
</dbReference>
<dbReference type="PANTHER" id="PTHR30620">
    <property type="entry name" value="PERIPLASMIC BETA-GLUCOSIDASE-RELATED"/>
    <property type="match status" value="1"/>
</dbReference>
<organism evidence="6 7">
    <name type="scientific">Dyella humi</name>
    <dbReference type="NCBI Taxonomy" id="1770547"/>
    <lineage>
        <taxon>Bacteria</taxon>
        <taxon>Pseudomonadati</taxon>
        <taxon>Pseudomonadota</taxon>
        <taxon>Gammaproteobacteria</taxon>
        <taxon>Lysobacterales</taxon>
        <taxon>Rhodanobacteraceae</taxon>
        <taxon>Dyella</taxon>
    </lineage>
</organism>
<keyword evidence="7" id="KW-1185">Reference proteome</keyword>
<keyword evidence="1" id="KW-0378">Hydrolase</keyword>
<dbReference type="SUPFAM" id="SSF51445">
    <property type="entry name" value="(Trans)glycosidases"/>
    <property type="match status" value="1"/>
</dbReference>
<dbReference type="InterPro" id="IPR041443">
    <property type="entry name" value="Exop_C"/>
</dbReference>
<evidence type="ECO:0000256" key="1">
    <source>
        <dbReference type="ARBA" id="ARBA00022801"/>
    </source>
</evidence>
<feature type="domain" description="Glycoside hydrolase family 3 C-terminal" evidence="4">
    <location>
        <begin position="435"/>
        <end position="645"/>
    </location>
</feature>
<feature type="domain" description="Glycoside hydrolase family 3 N-terminal" evidence="3">
    <location>
        <begin position="70"/>
        <end position="394"/>
    </location>
</feature>
<dbReference type="SUPFAM" id="SSF52279">
    <property type="entry name" value="Beta-D-glucan exohydrolase, C-terminal domain"/>
    <property type="match status" value="1"/>
</dbReference>
<dbReference type="InterPro" id="IPR036881">
    <property type="entry name" value="Glyco_hydro_3_C_sf"/>
</dbReference>
<name>A0ABW8IJ29_9GAMM</name>
<evidence type="ECO:0000313" key="6">
    <source>
        <dbReference type="EMBL" id="MFK2854640.1"/>
    </source>
</evidence>
<feature type="chain" id="PRO_5045891966" evidence="2">
    <location>
        <begin position="32"/>
        <end position="848"/>
    </location>
</feature>
<dbReference type="InterPro" id="IPR001764">
    <property type="entry name" value="Glyco_hydro_3_N"/>
</dbReference>
<dbReference type="PANTHER" id="PTHR30620:SF77">
    <property type="entry name" value="LYSOSOMAL BETA GLUCOSIDASE-LIKE"/>
    <property type="match status" value="1"/>
</dbReference>
<evidence type="ECO:0000259" key="3">
    <source>
        <dbReference type="Pfam" id="PF00933"/>
    </source>
</evidence>
<gene>
    <name evidence="6" type="ORF">ISP18_08560</name>
</gene>
<dbReference type="Gene3D" id="3.20.20.300">
    <property type="entry name" value="Glycoside hydrolase, family 3, N-terminal domain"/>
    <property type="match status" value="1"/>
</dbReference>
<dbReference type="InterPro" id="IPR017853">
    <property type="entry name" value="GH"/>
</dbReference>
<evidence type="ECO:0000256" key="2">
    <source>
        <dbReference type="SAM" id="SignalP"/>
    </source>
</evidence>
<keyword evidence="2" id="KW-0732">Signal</keyword>
<dbReference type="InterPro" id="IPR051915">
    <property type="entry name" value="Cellulose_Degrad_GH3"/>
</dbReference>
<protein>
    <submittedName>
        <fullName evidence="6">Exo 1,3/1,4-beta-D-glucan glucohydrolase</fullName>
    </submittedName>
</protein>
<dbReference type="Proteomes" id="UP001620409">
    <property type="component" value="Unassembled WGS sequence"/>
</dbReference>
<feature type="domain" description="ExoP galactose-binding-like" evidence="5">
    <location>
        <begin position="680"/>
        <end position="834"/>
    </location>
</feature>